<name>A0A0L6V6T8_9BASI</name>
<feature type="region of interest" description="Disordered" evidence="1">
    <location>
        <begin position="188"/>
        <end position="222"/>
    </location>
</feature>
<dbReference type="OrthoDB" id="2495622at2759"/>
<keyword evidence="3" id="KW-1185">Reference proteome</keyword>
<evidence type="ECO:0000313" key="3">
    <source>
        <dbReference type="Proteomes" id="UP000037035"/>
    </source>
</evidence>
<reference evidence="2 3" key="1">
    <citation type="submission" date="2015-08" db="EMBL/GenBank/DDBJ databases">
        <title>Next Generation Sequencing and Analysis of the Genome of Puccinia sorghi L Schw, the Causal Agent of Maize Common Rust.</title>
        <authorList>
            <person name="Rochi L."/>
            <person name="Burguener G."/>
            <person name="Darino M."/>
            <person name="Turjanski A."/>
            <person name="Kreff E."/>
            <person name="Dieguez M.J."/>
            <person name="Sacco F."/>
        </authorList>
    </citation>
    <scope>NUCLEOTIDE SEQUENCE [LARGE SCALE GENOMIC DNA]</scope>
    <source>
        <strain evidence="2 3">RO10H11247</strain>
    </source>
</reference>
<evidence type="ECO:0000256" key="1">
    <source>
        <dbReference type="SAM" id="MobiDB-lite"/>
    </source>
</evidence>
<dbReference type="VEuPathDB" id="FungiDB:VP01_2389g3"/>
<evidence type="ECO:0000313" key="2">
    <source>
        <dbReference type="EMBL" id="KNZ56511.1"/>
    </source>
</evidence>
<protein>
    <submittedName>
        <fullName evidence="2">Uncharacterized protein</fullName>
    </submittedName>
</protein>
<comment type="caution">
    <text evidence="2">The sequence shown here is derived from an EMBL/GenBank/DDBJ whole genome shotgun (WGS) entry which is preliminary data.</text>
</comment>
<dbReference type="EMBL" id="LAVV01007268">
    <property type="protein sequence ID" value="KNZ56511.1"/>
    <property type="molecule type" value="Genomic_DNA"/>
</dbReference>
<sequence length="222" mass="25323">MNADRIRNLQVSINTEFLYILLEKWANEFFHKESRSISLKPLDDYVALSPWKCPRFCDFEAESERKKRKEVAEGSMESGEVEGTIVVKLEQMTRFRNHWELPTAMIIGMEQCFQVVLGSIASWTSEPPELVGLALIRGTKAVKILPHHCPRDFAMASGDRIRIRICPPFRNPLRRSISDNSFCCPRTSFPLSQPSRPRLSHLPLPANPRPQRSLSSKSAGES</sequence>
<dbReference type="Proteomes" id="UP000037035">
    <property type="component" value="Unassembled WGS sequence"/>
</dbReference>
<proteinExistence type="predicted"/>
<feature type="compositionally biased region" description="Polar residues" evidence="1">
    <location>
        <begin position="210"/>
        <end position="222"/>
    </location>
</feature>
<feature type="compositionally biased region" description="Low complexity" evidence="1">
    <location>
        <begin position="188"/>
        <end position="204"/>
    </location>
</feature>
<organism evidence="2 3">
    <name type="scientific">Puccinia sorghi</name>
    <dbReference type="NCBI Taxonomy" id="27349"/>
    <lineage>
        <taxon>Eukaryota</taxon>
        <taxon>Fungi</taxon>
        <taxon>Dikarya</taxon>
        <taxon>Basidiomycota</taxon>
        <taxon>Pucciniomycotina</taxon>
        <taxon>Pucciniomycetes</taxon>
        <taxon>Pucciniales</taxon>
        <taxon>Pucciniaceae</taxon>
        <taxon>Puccinia</taxon>
    </lineage>
</organism>
<dbReference type="AlphaFoldDB" id="A0A0L6V6T8"/>
<accession>A0A0L6V6T8</accession>
<gene>
    <name evidence="2" type="ORF">VP01_2389g3</name>
</gene>